<accession>A0A1I7TA03</accession>
<dbReference type="InterPro" id="IPR014752">
    <property type="entry name" value="Arrestin-like_C"/>
</dbReference>
<dbReference type="InterPro" id="IPR011022">
    <property type="entry name" value="Arrestin_C-like"/>
</dbReference>
<dbReference type="eggNOG" id="KOG3780">
    <property type="taxonomic scope" value="Eukaryota"/>
</dbReference>
<evidence type="ECO:0000256" key="1">
    <source>
        <dbReference type="ARBA" id="ARBA00005298"/>
    </source>
</evidence>
<dbReference type="InterPro" id="IPR011021">
    <property type="entry name" value="Arrestin-like_N"/>
</dbReference>
<evidence type="ECO:0000256" key="2">
    <source>
        <dbReference type="SAM" id="MobiDB-lite"/>
    </source>
</evidence>
<dbReference type="STRING" id="1561998.A0A1I7TA03"/>
<reference evidence="5" key="1">
    <citation type="submission" date="2016-11" db="UniProtKB">
        <authorList>
            <consortium name="WormBaseParasite"/>
        </authorList>
    </citation>
    <scope>IDENTIFICATION</scope>
</reference>
<evidence type="ECO:0000313" key="5">
    <source>
        <dbReference type="WBParaSite" id="Csp11.Scaffold560.g3881.t1"/>
    </source>
</evidence>
<dbReference type="SUPFAM" id="SSF81296">
    <property type="entry name" value="E set domains"/>
    <property type="match status" value="2"/>
</dbReference>
<comment type="similarity">
    <text evidence="1">Belongs to the arrestin family.</text>
</comment>
<feature type="region of interest" description="Disordered" evidence="2">
    <location>
        <begin position="329"/>
        <end position="348"/>
    </location>
</feature>
<evidence type="ECO:0000259" key="3">
    <source>
        <dbReference type="SMART" id="SM01017"/>
    </source>
</evidence>
<dbReference type="WBParaSite" id="Csp11.Scaffold560.g3881.t1">
    <property type="protein sequence ID" value="Csp11.Scaffold560.g3881.t1"/>
    <property type="gene ID" value="Csp11.Scaffold560.g3881"/>
</dbReference>
<dbReference type="Pfam" id="PF00339">
    <property type="entry name" value="Arrestin_N"/>
    <property type="match status" value="1"/>
</dbReference>
<dbReference type="Proteomes" id="UP000095282">
    <property type="component" value="Unplaced"/>
</dbReference>
<dbReference type="AlphaFoldDB" id="A0A1I7TA03"/>
<keyword evidence="4" id="KW-1185">Reference proteome</keyword>
<name>A0A1I7TA03_9PELO</name>
<feature type="domain" description="Arrestin C-terminal-like" evidence="3">
    <location>
        <begin position="167"/>
        <end position="316"/>
    </location>
</feature>
<evidence type="ECO:0000313" key="4">
    <source>
        <dbReference type="Proteomes" id="UP000095282"/>
    </source>
</evidence>
<dbReference type="GO" id="GO:0015031">
    <property type="term" value="P:protein transport"/>
    <property type="evidence" value="ECO:0007669"/>
    <property type="project" value="TreeGrafter"/>
</dbReference>
<dbReference type="InterPro" id="IPR014756">
    <property type="entry name" value="Ig_E-set"/>
</dbReference>
<organism evidence="4 5">
    <name type="scientific">Caenorhabditis tropicalis</name>
    <dbReference type="NCBI Taxonomy" id="1561998"/>
    <lineage>
        <taxon>Eukaryota</taxon>
        <taxon>Metazoa</taxon>
        <taxon>Ecdysozoa</taxon>
        <taxon>Nematoda</taxon>
        <taxon>Chromadorea</taxon>
        <taxon>Rhabditida</taxon>
        <taxon>Rhabditina</taxon>
        <taxon>Rhabditomorpha</taxon>
        <taxon>Rhabditoidea</taxon>
        <taxon>Rhabditidae</taxon>
        <taxon>Peloderinae</taxon>
        <taxon>Caenorhabditis</taxon>
    </lineage>
</organism>
<dbReference type="PANTHER" id="PTHR11188">
    <property type="entry name" value="ARRESTIN DOMAIN CONTAINING PROTEIN"/>
    <property type="match status" value="1"/>
</dbReference>
<dbReference type="PANTHER" id="PTHR11188:SF7">
    <property type="entry name" value="ARRESTIN C-TERMINAL-LIKE DOMAIN-CONTAINING PROTEIN-RELATED"/>
    <property type="match status" value="1"/>
</dbReference>
<dbReference type="SMART" id="SM01017">
    <property type="entry name" value="Arrestin_C"/>
    <property type="match status" value="1"/>
</dbReference>
<protein>
    <submittedName>
        <fullName evidence="5">Arrestin_C domain-containing protein</fullName>
    </submittedName>
</protein>
<dbReference type="InterPro" id="IPR050357">
    <property type="entry name" value="Arrestin_domain-protein"/>
</dbReference>
<dbReference type="Pfam" id="PF02752">
    <property type="entry name" value="Arrestin_C"/>
    <property type="match status" value="1"/>
</dbReference>
<dbReference type="GO" id="GO:0005737">
    <property type="term" value="C:cytoplasm"/>
    <property type="evidence" value="ECO:0007669"/>
    <property type="project" value="TreeGrafter"/>
</dbReference>
<proteinExistence type="inferred from homology"/>
<dbReference type="Gene3D" id="2.60.40.640">
    <property type="match status" value="2"/>
</dbReference>
<sequence>MSVVSRPTVLFDKPGKVYYPGETVTGTVVFENTEPLSARSVTIGSRGKTETWNVKTFDLNCKKPLFNGSELVWCSEDGTNKMPVGKQEFPFSFVLPQDCPPTFKGLYGQNKYKVVVRIDVPWKFTSRIYEEFTVGKKLDLPAKMWPSADKSTGWFYKAVIQAGVIFKEGPVTLKVSMPSLVVTPGETIFLYYNVTNNSGVPIKSICAKFCERSHFHCRHQHTPCKEFGFNTCPLGFFGQEFTTRKIGNLVSKTVNLAPFQSGTYLLPFTVPLDAKFPSFESGLMTHGYLFELGVRAENSWIGQYMTAKVYIGEQMSEEEIKEEEIKEIKEKSKEQEAFGSVPPPAYSP</sequence>